<evidence type="ECO:0000256" key="2">
    <source>
        <dbReference type="ARBA" id="ARBA00006472"/>
    </source>
</evidence>
<dbReference type="Pfam" id="PF01329">
    <property type="entry name" value="Pterin_4a"/>
    <property type="match status" value="1"/>
</dbReference>
<dbReference type="InterPro" id="IPR036428">
    <property type="entry name" value="PCD_sf"/>
</dbReference>
<dbReference type="Proteomes" id="UP000293952">
    <property type="component" value="Unassembled WGS sequence"/>
</dbReference>
<dbReference type="InterPro" id="IPR001533">
    <property type="entry name" value="Pterin_deHydtase"/>
</dbReference>
<dbReference type="OrthoDB" id="9794987at2"/>
<reference evidence="5 6" key="1">
    <citation type="submission" date="2019-02" db="EMBL/GenBank/DDBJ databases">
        <title>Genome sequence of the sea-ice species Brumimicrobium glaciale.</title>
        <authorList>
            <person name="Bowman J.P."/>
        </authorList>
    </citation>
    <scope>NUCLEOTIDE SEQUENCE [LARGE SCALE GENOMIC DNA]</scope>
    <source>
        <strain evidence="5 6">IC156</strain>
    </source>
</reference>
<dbReference type="EC" id="4.2.1.96" evidence="3"/>
<evidence type="ECO:0000313" key="5">
    <source>
        <dbReference type="EMBL" id="RYM34963.1"/>
    </source>
</evidence>
<evidence type="ECO:0000256" key="3">
    <source>
        <dbReference type="ARBA" id="ARBA00013252"/>
    </source>
</evidence>
<name>A0A4Q4KNE4_9FLAO</name>
<dbReference type="CDD" id="cd00488">
    <property type="entry name" value="PCD_DCoH"/>
    <property type="match status" value="1"/>
</dbReference>
<keyword evidence="6" id="KW-1185">Reference proteome</keyword>
<comment type="caution">
    <text evidence="5">The sequence shown here is derived from an EMBL/GenBank/DDBJ whole genome shotgun (WGS) entry which is preliminary data.</text>
</comment>
<proteinExistence type="inferred from homology"/>
<dbReference type="GO" id="GO:0008124">
    <property type="term" value="F:4-alpha-hydroxytetrahydrobiopterin dehydratase activity"/>
    <property type="evidence" value="ECO:0007669"/>
    <property type="project" value="UniProtKB-EC"/>
</dbReference>
<protein>
    <recommendedName>
        <fullName evidence="3">4a-hydroxytetrahydrobiopterin dehydratase</fullName>
        <ecNumber evidence="3">4.2.1.96</ecNumber>
    </recommendedName>
</protein>
<evidence type="ECO:0000256" key="4">
    <source>
        <dbReference type="ARBA" id="ARBA00023239"/>
    </source>
</evidence>
<dbReference type="Gene3D" id="3.30.1360.20">
    <property type="entry name" value="Transcriptional coactivator/pterin dehydratase"/>
    <property type="match status" value="1"/>
</dbReference>
<dbReference type="SUPFAM" id="SSF55248">
    <property type="entry name" value="PCD-like"/>
    <property type="match status" value="1"/>
</dbReference>
<evidence type="ECO:0000313" key="6">
    <source>
        <dbReference type="Proteomes" id="UP000293952"/>
    </source>
</evidence>
<evidence type="ECO:0000256" key="1">
    <source>
        <dbReference type="ARBA" id="ARBA00001554"/>
    </source>
</evidence>
<accession>A0A4Q4KNE4</accession>
<comment type="similarity">
    <text evidence="2">Belongs to the pterin-4-alpha-carbinolamine dehydratase family.</text>
</comment>
<dbReference type="GO" id="GO:0006729">
    <property type="term" value="P:tetrahydrobiopterin biosynthetic process"/>
    <property type="evidence" value="ECO:0007669"/>
    <property type="project" value="InterPro"/>
</dbReference>
<sequence length="78" mass="9256">MNWKEEDNKLKKEFEFENFKKALDFTNKVGEIAEAQKHHPDIILHDYKNVRIEVTTHDEGMKVTKKDHDFAEAVNQIT</sequence>
<gene>
    <name evidence="5" type="ORF">ERX46_06205</name>
</gene>
<dbReference type="PANTHER" id="PTHR12599">
    <property type="entry name" value="PTERIN-4-ALPHA-CARBINOLAMINE DEHYDRATASE"/>
    <property type="match status" value="1"/>
</dbReference>
<comment type="catalytic activity">
    <reaction evidence="1">
        <text>(4aS,6R)-4a-hydroxy-L-erythro-5,6,7,8-tetrahydrobiopterin = (6R)-L-erythro-6,7-dihydrobiopterin + H2O</text>
        <dbReference type="Rhea" id="RHEA:11920"/>
        <dbReference type="ChEBI" id="CHEBI:15377"/>
        <dbReference type="ChEBI" id="CHEBI:15642"/>
        <dbReference type="ChEBI" id="CHEBI:43120"/>
        <dbReference type="EC" id="4.2.1.96"/>
    </reaction>
</comment>
<organism evidence="5 6">
    <name type="scientific">Brumimicrobium glaciale</name>
    <dbReference type="NCBI Taxonomy" id="200475"/>
    <lineage>
        <taxon>Bacteria</taxon>
        <taxon>Pseudomonadati</taxon>
        <taxon>Bacteroidota</taxon>
        <taxon>Flavobacteriia</taxon>
        <taxon>Flavobacteriales</taxon>
        <taxon>Crocinitomicaceae</taxon>
        <taxon>Brumimicrobium</taxon>
    </lineage>
</organism>
<dbReference type="AlphaFoldDB" id="A0A4Q4KNE4"/>
<dbReference type="EMBL" id="SETE01000002">
    <property type="protein sequence ID" value="RYM34963.1"/>
    <property type="molecule type" value="Genomic_DNA"/>
</dbReference>
<dbReference type="RefSeq" id="WP_130092971.1">
    <property type="nucleotide sequence ID" value="NZ_SETE01000002.1"/>
</dbReference>
<dbReference type="PANTHER" id="PTHR12599:SF0">
    <property type="entry name" value="PTERIN-4-ALPHA-CARBINOLAMINE DEHYDRATASE"/>
    <property type="match status" value="1"/>
</dbReference>
<keyword evidence="4" id="KW-0456">Lyase</keyword>